<dbReference type="SUPFAM" id="SSF51905">
    <property type="entry name" value="FAD/NAD(P)-binding domain"/>
    <property type="match status" value="1"/>
</dbReference>
<dbReference type="AlphaFoldDB" id="A0A845BFW4"/>
<sequence length="449" mass="48460">MPSDAFPSPSTPASAPAGGGCDVLIIGGGPAGSTAAALLAAGGRHVVMLEKARHPRFHIGESLLPQNLRIFEKLGVAEAVRAIGVFKPGASFVSDEHGNKISFSFADGLNKTYTHSYQVHRAELDELLFRNAAAKGAEAHEDMLVTEVALGGARGSRVVARDAAGREHAWQARFVIDASGRDTVLAKQQGGKQRDAHTNTAAIYGHFRGVAPCEECPEGNITIHLLDDGWCWTIPLPEGITSVGVVGTPEFFKRRSGSFEEFLRESLEASPSVRARMREAELASAVTTTGNYSYRAQRMRGEGWLMVGDAFAFLDPVFSSGVMLAMASAELGAEAVDAWLDDPARAAPLLEAFERKVHRAIGSMSWLIYRINRPVLRDMFMQPSNRFRMRDGLVSLLAGDVHANTSRQLPVLAFKAVYGMLSLAHRLGYRLRGGKLQRVVPGLPAMAAE</sequence>
<proteinExistence type="predicted"/>
<dbReference type="PRINTS" id="PR00420">
    <property type="entry name" value="RNGMNOXGNASE"/>
</dbReference>
<feature type="domain" description="FAD-binding" evidence="1">
    <location>
        <begin position="21"/>
        <end position="330"/>
    </location>
</feature>
<dbReference type="RefSeq" id="WP_160937366.1">
    <property type="nucleotide sequence ID" value="NZ_SNVJ01000010.1"/>
</dbReference>
<reference evidence="2 3" key="1">
    <citation type="submission" date="2019-03" db="EMBL/GenBank/DDBJ databases">
        <title>Roseomonas sp. a novel Roseomonas species isolated from Sea whip Gorgonian.</title>
        <authorList>
            <person name="Li F."/>
            <person name="Pan X."/>
            <person name="Huang S."/>
            <person name="Li Z."/>
            <person name="Meng B."/>
        </authorList>
    </citation>
    <scope>NUCLEOTIDE SEQUENCE [LARGE SCALE GENOMIC DNA]</scope>
    <source>
        <strain evidence="2 3">M0104</strain>
    </source>
</reference>
<gene>
    <name evidence="2" type="ORF">E0493_12870</name>
</gene>
<dbReference type="OrthoDB" id="9799983at2"/>
<keyword evidence="3" id="KW-1185">Reference proteome</keyword>
<name>A0A845BFW4_9PROT</name>
<dbReference type="Gene3D" id="3.50.50.60">
    <property type="entry name" value="FAD/NAD(P)-binding domain"/>
    <property type="match status" value="1"/>
</dbReference>
<comment type="caution">
    <text evidence="2">The sequence shown here is derived from an EMBL/GenBank/DDBJ whole genome shotgun (WGS) entry which is preliminary data.</text>
</comment>
<dbReference type="InterPro" id="IPR002938">
    <property type="entry name" value="FAD-bd"/>
</dbReference>
<evidence type="ECO:0000313" key="2">
    <source>
        <dbReference type="EMBL" id="MXP64237.1"/>
    </source>
</evidence>
<dbReference type="PANTHER" id="PTHR43747">
    <property type="entry name" value="FAD-BINDING PROTEIN"/>
    <property type="match status" value="1"/>
</dbReference>
<dbReference type="Pfam" id="PF01494">
    <property type="entry name" value="FAD_binding_3"/>
    <property type="match status" value="1"/>
</dbReference>
<dbReference type="Proteomes" id="UP000460715">
    <property type="component" value="Unassembled WGS sequence"/>
</dbReference>
<organism evidence="2 3">
    <name type="scientific">Teichococcus coralli</name>
    <dbReference type="NCBI Taxonomy" id="2545983"/>
    <lineage>
        <taxon>Bacteria</taxon>
        <taxon>Pseudomonadati</taxon>
        <taxon>Pseudomonadota</taxon>
        <taxon>Alphaproteobacteria</taxon>
        <taxon>Acetobacterales</taxon>
        <taxon>Roseomonadaceae</taxon>
        <taxon>Roseomonas</taxon>
    </lineage>
</organism>
<protein>
    <submittedName>
        <fullName evidence="2">NAD(P)/FAD-dependent oxidoreductase</fullName>
    </submittedName>
</protein>
<evidence type="ECO:0000259" key="1">
    <source>
        <dbReference type="Pfam" id="PF01494"/>
    </source>
</evidence>
<dbReference type="EMBL" id="SNVJ01000010">
    <property type="protein sequence ID" value="MXP64237.1"/>
    <property type="molecule type" value="Genomic_DNA"/>
</dbReference>
<dbReference type="GO" id="GO:0071949">
    <property type="term" value="F:FAD binding"/>
    <property type="evidence" value="ECO:0007669"/>
    <property type="project" value="InterPro"/>
</dbReference>
<accession>A0A845BFW4</accession>
<dbReference type="InterPro" id="IPR050816">
    <property type="entry name" value="Flavin-dep_Halogenase_NPB"/>
</dbReference>
<evidence type="ECO:0000313" key="3">
    <source>
        <dbReference type="Proteomes" id="UP000460715"/>
    </source>
</evidence>
<dbReference type="PANTHER" id="PTHR43747:SF1">
    <property type="entry name" value="SLR1998 PROTEIN"/>
    <property type="match status" value="1"/>
</dbReference>
<dbReference type="InterPro" id="IPR036188">
    <property type="entry name" value="FAD/NAD-bd_sf"/>
</dbReference>